<feature type="compositionally biased region" description="Basic residues" evidence="4">
    <location>
        <begin position="35"/>
        <end position="49"/>
    </location>
</feature>
<dbReference type="Gene3D" id="2.40.50.140">
    <property type="entry name" value="Nucleic acid-binding proteins"/>
    <property type="match status" value="1"/>
</dbReference>
<sequence length="236" mass="25795">MIKMTALELVDDLISDLEARLNLAPGASLETKQKSDHKKQQQGKKKEKKPKPQQEKKKGAPAPPADQPDICKLEFKVGQISKVWVHPDADKLYCEEIECGEETPRQIASGLRPYYTEEQMLGQRLLVVANLKAKNLVGFKSFGMVLCAAGSNEDGSDKVEFIEPPEGAQLGEVVTFEGLPPPVPLSGSQVEKKKVFQKAMEGMKTTDECLAAWNGHVFMTSAGPCKSQTVAGGPMR</sequence>
<evidence type="ECO:0000313" key="6">
    <source>
        <dbReference type="EMBL" id="CAD9595094.1"/>
    </source>
</evidence>
<dbReference type="InterPro" id="IPR002547">
    <property type="entry name" value="tRNA-bd_dom"/>
</dbReference>
<proteinExistence type="predicted"/>
<protein>
    <recommendedName>
        <fullName evidence="5">tRNA-binding domain-containing protein</fullName>
    </recommendedName>
</protein>
<dbReference type="InterPro" id="IPR012340">
    <property type="entry name" value="NA-bd_OB-fold"/>
</dbReference>
<dbReference type="InterPro" id="IPR051270">
    <property type="entry name" value="Tyrosine-tRNA_ligase_regulator"/>
</dbReference>
<dbReference type="PANTHER" id="PTHR11586:SF33">
    <property type="entry name" value="AMINOACYL TRNA SYNTHASE COMPLEX-INTERACTING MULTIFUNCTIONAL PROTEIN 1"/>
    <property type="match status" value="1"/>
</dbReference>
<dbReference type="PROSITE" id="PS50886">
    <property type="entry name" value="TRBD"/>
    <property type="match status" value="1"/>
</dbReference>
<evidence type="ECO:0000256" key="3">
    <source>
        <dbReference type="PROSITE-ProRule" id="PRU00209"/>
    </source>
</evidence>
<dbReference type="EMBL" id="HBGY01023422">
    <property type="protein sequence ID" value="CAD9595094.1"/>
    <property type="molecule type" value="Transcribed_RNA"/>
</dbReference>
<gene>
    <name evidence="6" type="ORF">LDAN0321_LOCUS14726</name>
    <name evidence="7" type="ORF">LDAN0321_LOCUS14727</name>
</gene>
<evidence type="ECO:0000256" key="4">
    <source>
        <dbReference type="SAM" id="MobiDB-lite"/>
    </source>
</evidence>
<dbReference type="EMBL" id="HBGY01023423">
    <property type="protein sequence ID" value="CAD9595097.1"/>
    <property type="molecule type" value="Transcribed_RNA"/>
</dbReference>
<evidence type="ECO:0000313" key="7">
    <source>
        <dbReference type="EMBL" id="CAD9595097.1"/>
    </source>
</evidence>
<dbReference type="GO" id="GO:0000049">
    <property type="term" value="F:tRNA binding"/>
    <property type="evidence" value="ECO:0007669"/>
    <property type="project" value="UniProtKB-UniRule"/>
</dbReference>
<dbReference type="PANTHER" id="PTHR11586">
    <property type="entry name" value="TRNA-AMINOACYLATION COFACTOR ARC1 FAMILY MEMBER"/>
    <property type="match status" value="1"/>
</dbReference>
<reference evidence="6" key="1">
    <citation type="submission" date="2021-01" db="EMBL/GenBank/DDBJ databases">
        <authorList>
            <person name="Corre E."/>
            <person name="Pelletier E."/>
            <person name="Niang G."/>
            <person name="Scheremetjew M."/>
            <person name="Finn R."/>
            <person name="Kale V."/>
            <person name="Holt S."/>
            <person name="Cochrane G."/>
            <person name="Meng A."/>
            <person name="Brown T."/>
            <person name="Cohen L."/>
        </authorList>
    </citation>
    <scope>NUCLEOTIDE SEQUENCE</scope>
    <source>
        <strain evidence="6">B650</strain>
    </source>
</reference>
<name>A0A6U2QJJ9_9STRA</name>
<feature type="domain" description="TRNA-binding" evidence="5">
    <location>
        <begin position="69"/>
        <end position="175"/>
    </location>
</feature>
<dbReference type="AlphaFoldDB" id="A0A6U2QJJ9"/>
<keyword evidence="2 3" id="KW-0694">RNA-binding</keyword>
<evidence type="ECO:0000259" key="5">
    <source>
        <dbReference type="PROSITE" id="PS50886"/>
    </source>
</evidence>
<dbReference type="FunFam" id="2.40.50.140:FF:000225">
    <property type="entry name" value="tyrosine--tRNA ligase, cytoplasmic"/>
    <property type="match status" value="1"/>
</dbReference>
<dbReference type="SUPFAM" id="SSF50249">
    <property type="entry name" value="Nucleic acid-binding proteins"/>
    <property type="match status" value="1"/>
</dbReference>
<accession>A0A6U2QJJ9</accession>
<dbReference type="Pfam" id="PF01588">
    <property type="entry name" value="tRNA_bind"/>
    <property type="match status" value="1"/>
</dbReference>
<keyword evidence="1 3" id="KW-0820">tRNA-binding</keyword>
<evidence type="ECO:0000256" key="1">
    <source>
        <dbReference type="ARBA" id="ARBA00022555"/>
    </source>
</evidence>
<dbReference type="CDD" id="cd02799">
    <property type="entry name" value="tRNA_bind_EMAP-II_like"/>
    <property type="match status" value="1"/>
</dbReference>
<organism evidence="6">
    <name type="scientific">Leptocylindrus danicus</name>
    <dbReference type="NCBI Taxonomy" id="163516"/>
    <lineage>
        <taxon>Eukaryota</taxon>
        <taxon>Sar</taxon>
        <taxon>Stramenopiles</taxon>
        <taxon>Ochrophyta</taxon>
        <taxon>Bacillariophyta</taxon>
        <taxon>Coscinodiscophyceae</taxon>
        <taxon>Chaetocerotophycidae</taxon>
        <taxon>Leptocylindrales</taxon>
        <taxon>Leptocylindraceae</taxon>
        <taxon>Leptocylindrus</taxon>
    </lineage>
</organism>
<evidence type="ECO:0000256" key="2">
    <source>
        <dbReference type="ARBA" id="ARBA00022884"/>
    </source>
</evidence>
<feature type="region of interest" description="Disordered" evidence="4">
    <location>
        <begin position="24"/>
        <end position="69"/>
    </location>
</feature>